<organism evidence="1 2">
    <name type="scientific">Salvelinus namaycush</name>
    <name type="common">Lake trout</name>
    <name type="synonym">Salmo namaycush</name>
    <dbReference type="NCBI Taxonomy" id="8040"/>
    <lineage>
        <taxon>Eukaryota</taxon>
        <taxon>Metazoa</taxon>
        <taxon>Chordata</taxon>
        <taxon>Craniata</taxon>
        <taxon>Vertebrata</taxon>
        <taxon>Euteleostomi</taxon>
        <taxon>Actinopterygii</taxon>
        <taxon>Neopterygii</taxon>
        <taxon>Teleostei</taxon>
        <taxon>Protacanthopterygii</taxon>
        <taxon>Salmoniformes</taxon>
        <taxon>Salmonidae</taxon>
        <taxon>Salmoninae</taxon>
        <taxon>Salvelinus</taxon>
    </lineage>
</organism>
<dbReference type="GeneID" id="120037641"/>
<evidence type="ECO:0000313" key="1">
    <source>
        <dbReference type="Proteomes" id="UP000808372"/>
    </source>
</evidence>
<protein>
    <submittedName>
        <fullName evidence="2">Uncharacterized protein LOC120037641</fullName>
    </submittedName>
</protein>
<gene>
    <name evidence="2" type="primary">LOC120037641</name>
</gene>
<dbReference type="KEGG" id="snh:120037641"/>
<dbReference type="RefSeq" id="XP_038839568.1">
    <property type="nucleotide sequence ID" value="XM_038983640.1"/>
</dbReference>
<sequence>MKPPSSAICNEVTQLTDVELSTFNACIGDMAPLGYTDNSMAALERVCGEYVFQQQQSAQPLEPQQVEVHLETFHQVPQQEARVLHPQQPASQVPETPQQTVDIQGFNVCKPKPVTSLQSQRTLFPTPPQSEAAVTYEESVPGPSRYNLYSDGATVSSIAMIIPGRSKHHSQHPCQFPALENVGDWDLELNIDDKFKTDKEVNVHVQLIMNEEQSSGVDTLRRAFNHLITVNDTMSFRYWVSKAMPEEVAYRYVCIPHVPGFWDHVVVGTRPLPRTEKLIGPDDSLPRLFNVSLGSYRFHWCCFVLKKQIILTMWCTLLPRRGQSKVVTVVDNKLRNLTSSIEFRRMVFYLCRWFTAQYVSPQDRRLNLVLDCKPSEGATLVHVIALLASRIGMETVTPHLAQQRAKDDSNYCFNGRNANSMFTCPSDGNSGGNYIDIVEEFSSYHNSGDDGIGLTHMSTTTECYSFL</sequence>
<evidence type="ECO:0000313" key="2">
    <source>
        <dbReference type="RefSeq" id="XP_038839568.1"/>
    </source>
</evidence>
<proteinExistence type="predicted"/>
<keyword evidence="1" id="KW-1185">Reference proteome</keyword>
<dbReference type="AlphaFoldDB" id="A0A8U0U4P0"/>
<name>A0A8U0U4P0_SALNM</name>
<dbReference type="Proteomes" id="UP000808372">
    <property type="component" value="Unplaced"/>
</dbReference>
<reference evidence="2" key="1">
    <citation type="submission" date="2025-08" db="UniProtKB">
        <authorList>
            <consortium name="RefSeq"/>
        </authorList>
    </citation>
    <scope>IDENTIFICATION</scope>
    <source>
        <tissue evidence="2">White muscle</tissue>
    </source>
</reference>
<accession>A0A8U0U4P0</accession>